<feature type="chain" id="PRO_5042074239" evidence="1">
    <location>
        <begin position="19"/>
        <end position="80"/>
    </location>
</feature>
<sequence>MLQLTAFLMVVVAAAVLAAPADPHHAPAYKSVEYVADHHGGYQANVNYKGKAQYPKEFGPAVTFKPSGGGYDPKPEPSYH</sequence>
<proteinExistence type="predicted"/>
<evidence type="ECO:0000256" key="1">
    <source>
        <dbReference type="SAM" id="SignalP"/>
    </source>
</evidence>
<dbReference type="EMBL" id="JAWQEG010003688">
    <property type="protein sequence ID" value="KAK3864960.1"/>
    <property type="molecule type" value="Genomic_DNA"/>
</dbReference>
<protein>
    <submittedName>
        <fullName evidence="2">Uncharacterized protein</fullName>
    </submittedName>
</protein>
<name>A0AAE1F063_PETCI</name>
<dbReference type="AlphaFoldDB" id="A0AAE1F063"/>
<dbReference type="Proteomes" id="UP001286313">
    <property type="component" value="Unassembled WGS sequence"/>
</dbReference>
<evidence type="ECO:0000313" key="2">
    <source>
        <dbReference type="EMBL" id="KAK3864960.1"/>
    </source>
</evidence>
<keyword evidence="3" id="KW-1185">Reference proteome</keyword>
<keyword evidence="1" id="KW-0732">Signal</keyword>
<comment type="caution">
    <text evidence="2">The sequence shown here is derived from an EMBL/GenBank/DDBJ whole genome shotgun (WGS) entry which is preliminary data.</text>
</comment>
<organism evidence="2 3">
    <name type="scientific">Petrolisthes cinctipes</name>
    <name type="common">Flat porcelain crab</name>
    <dbReference type="NCBI Taxonomy" id="88211"/>
    <lineage>
        <taxon>Eukaryota</taxon>
        <taxon>Metazoa</taxon>
        <taxon>Ecdysozoa</taxon>
        <taxon>Arthropoda</taxon>
        <taxon>Crustacea</taxon>
        <taxon>Multicrustacea</taxon>
        <taxon>Malacostraca</taxon>
        <taxon>Eumalacostraca</taxon>
        <taxon>Eucarida</taxon>
        <taxon>Decapoda</taxon>
        <taxon>Pleocyemata</taxon>
        <taxon>Anomura</taxon>
        <taxon>Galatheoidea</taxon>
        <taxon>Porcellanidae</taxon>
        <taxon>Petrolisthes</taxon>
    </lineage>
</organism>
<feature type="signal peptide" evidence="1">
    <location>
        <begin position="1"/>
        <end position="18"/>
    </location>
</feature>
<accession>A0AAE1F063</accession>
<gene>
    <name evidence="2" type="ORF">Pcinc_029392</name>
</gene>
<reference evidence="2" key="1">
    <citation type="submission" date="2023-10" db="EMBL/GenBank/DDBJ databases">
        <title>Genome assemblies of two species of porcelain crab, Petrolisthes cinctipes and Petrolisthes manimaculis (Anomura: Porcellanidae).</title>
        <authorList>
            <person name="Angst P."/>
        </authorList>
    </citation>
    <scope>NUCLEOTIDE SEQUENCE</scope>
    <source>
        <strain evidence="2">PB745_01</strain>
        <tissue evidence="2">Gill</tissue>
    </source>
</reference>
<evidence type="ECO:0000313" key="3">
    <source>
        <dbReference type="Proteomes" id="UP001286313"/>
    </source>
</evidence>